<sequence length="598" mass="65231">MSYFASAHRHTLRFNLASLGLPKASSLLASLTLASWALAGCQATEAQNKPIQTPDFGEHVIIMDPTMPAAEVQNKLDAIFKLQESNQFGPERYAVLFKPGVYHNKVRLGFYTQLLGLGQFPDDVMLQGGIQVEASWHDGDATQNFWRSVENLSVTPDNGTMQWAVSQASPLRRIHVRGNMLLDDNGGWSSGGFIADSLVDQQINSGTQQQWLTRNASIGSWTNENWNMVFVGVKNAPESKNWPTPPYTVVEQTPLVSEKPFLTIDGSGQYSVFVPALRKNTQGVSWQETHVPGAKLPLDKFYIAKAATDSAATLNAALDAGKHLLLTPGIYKLDAPVQVKNPDTVVLGLGIATLLPTAGNVALTVADVDGVKISGVLFDAGEKNSEVLLQVGDKKSATSHAQNPIALHDVFFRVGGAAVGNATHSVIINSNHVIGDNLWVWRGDHGNGIGWATNKTKHGIIVNGDNVTMYGLFVEHFHDYQTLWNGEYGEVYFYQSEAPYDVPDQQSWMNGSTNGYASYKVADHVQHHKAIGMGVYCFFDTNTSVKLHSAIEAPSGPDIHFDHITSVSLGGTGEITHVLNEQGERAYDKNYVSRMISQ</sequence>
<protein>
    <submittedName>
        <fullName evidence="2">Adenylyl cyclase</fullName>
    </submittedName>
</protein>
<dbReference type="Gene3D" id="2.160.20.10">
    <property type="entry name" value="Single-stranded right-handed beta-helix, Pectin lyase-like"/>
    <property type="match status" value="1"/>
</dbReference>
<accession>A0ABW3F262</accession>
<keyword evidence="3" id="KW-1185">Reference proteome</keyword>
<evidence type="ECO:0000256" key="1">
    <source>
        <dbReference type="SAM" id="SignalP"/>
    </source>
</evidence>
<dbReference type="InterPro" id="IPR012334">
    <property type="entry name" value="Pectin_lyas_fold"/>
</dbReference>
<dbReference type="CDD" id="cd23669">
    <property type="entry name" value="GH55_SacteLam55A-like"/>
    <property type="match status" value="1"/>
</dbReference>
<evidence type="ECO:0000313" key="3">
    <source>
        <dbReference type="Proteomes" id="UP001597128"/>
    </source>
</evidence>
<proteinExistence type="predicted"/>
<dbReference type="InterPro" id="IPR059186">
    <property type="entry name" value="SACTE_4363"/>
</dbReference>
<dbReference type="SUPFAM" id="SSF51126">
    <property type="entry name" value="Pectin lyase-like"/>
    <property type="match status" value="1"/>
</dbReference>
<reference evidence="3" key="1">
    <citation type="journal article" date="2019" name="Int. J. Syst. Evol. Microbiol.">
        <title>The Global Catalogue of Microorganisms (GCM) 10K type strain sequencing project: providing services to taxonomists for standard genome sequencing and annotation.</title>
        <authorList>
            <consortium name="The Broad Institute Genomics Platform"/>
            <consortium name="The Broad Institute Genome Sequencing Center for Infectious Disease"/>
            <person name="Wu L."/>
            <person name="Ma J."/>
        </authorList>
    </citation>
    <scope>NUCLEOTIDE SEQUENCE [LARGE SCALE GENOMIC DNA]</scope>
    <source>
        <strain evidence="3">CCUG 58412</strain>
    </source>
</reference>
<dbReference type="RefSeq" id="WP_379055516.1">
    <property type="nucleotide sequence ID" value="NZ_JBHTKB010000001.1"/>
</dbReference>
<gene>
    <name evidence="2" type="ORF">ACFQ1Z_03030</name>
</gene>
<feature type="signal peptide" evidence="1">
    <location>
        <begin position="1"/>
        <end position="39"/>
    </location>
</feature>
<dbReference type="EMBL" id="JBHTKB010000001">
    <property type="protein sequence ID" value="MFD0912512.1"/>
    <property type="molecule type" value="Genomic_DNA"/>
</dbReference>
<keyword evidence="1" id="KW-0732">Signal</keyword>
<feature type="chain" id="PRO_5046951207" evidence="1">
    <location>
        <begin position="40"/>
        <end position="598"/>
    </location>
</feature>
<dbReference type="InterPro" id="IPR011050">
    <property type="entry name" value="Pectin_lyase_fold/virulence"/>
</dbReference>
<name>A0ABW3F262_9PROT</name>
<organism evidence="2 3">
    <name type="scientific">Methylophilus luteus</name>
    <dbReference type="NCBI Taxonomy" id="640108"/>
    <lineage>
        <taxon>Bacteria</taxon>
        <taxon>Pseudomonadati</taxon>
        <taxon>Pseudomonadota</taxon>
        <taxon>Betaproteobacteria</taxon>
        <taxon>Nitrosomonadales</taxon>
        <taxon>Methylophilaceae</taxon>
        <taxon>Methylophilus</taxon>
    </lineage>
</organism>
<comment type="caution">
    <text evidence="2">The sequence shown here is derived from an EMBL/GenBank/DDBJ whole genome shotgun (WGS) entry which is preliminary data.</text>
</comment>
<evidence type="ECO:0000313" key="2">
    <source>
        <dbReference type="EMBL" id="MFD0912512.1"/>
    </source>
</evidence>
<dbReference type="Proteomes" id="UP001597128">
    <property type="component" value="Unassembled WGS sequence"/>
</dbReference>